<dbReference type="PANTHER" id="PTHR14741:SF32">
    <property type="entry name" value="TRIMETHYLGUANOSINE SYNTHASE"/>
    <property type="match status" value="1"/>
</dbReference>
<reference evidence="3 4" key="1">
    <citation type="journal article" date="2011" name="Stand. Genomic Sci.">
        <title>Complete genome sequence of the gliding, heparinolytic Pedobacter saltans type strain (113).</title>
        <authorList>
            <person name="Liolios K."/>
            <person name="Sikorski J."/>
            <person name="Lu M."/>
            <person name="Nolan M."/>
            <person name="Lapidus A."/>
            <person name="Lucas S."/>
            <person name="Hammon N."/>
            <person name="Deshpande S."/>
            <person name="Cheng J.F."/>
            <person name="Tapia R."/>
            <person name="Han C."/>
            <person name="Goodwin L."/>
            <person name="Pitluck S."/>
            <person name="Huntemann M."/>
            <person name="Ivanova N."/>
            <person name="Pagani I."/>
            <person name="Mavromatis K."/>
            <person name="Ovchinikova G."/>
            <person name="Pati A."/>
            <person name="Chen A."/>
            <person name="Palaniappan K."/>
            <person name="Land M."/>
            <person name="Hauser L."/>
            <person name="Brambilla E.M."/>
            <person name="Kotsyurbenko O."/>
            <person name="Rohde M."/>
            <person name="Tindall B.J."/>
            <person name="Abt B."/>
            <person name="Goker M."/>
            <person name="Detter J.C."/>
            <person name="Woyke T."/>
            <person name="Bristow J."/>
            <person name="Eisen J.A."/>
            <person name="Markowitz V."/>
            <person name="Hugenholtz P."/>
            <person name="Klenk H.P."/>
            <person name="Kyrpides N.C."/>
        </authorList>
    </citation>
    <scope>NUCLEOTIDE SEQUENCE [LARGE SCALE GENOMIC DNA]</scope>
    <source>
        <strain evidence="4">ATCC 51119 / DSM 12145 / JCM 21818 / LMG 10337 / NBRC 100064 / NCIMB 13643</strain>
    </source>
</reference>
<dbReference type="KEGG" id="psn:Pedsa_0916"/>
<dbReference type="AlphaFoldDB" id="F0SAB1"/>
<dbReference type="STRING" id="762903.Pedsa_0916"/>
<sequence>MNKAILNQKVQEYINDHLNADISKIVLKKSPFGDIKSQELAEQIQSKKAIQKKLPLWFTTQNIIYPPKLNLEQASSESTAYYKSTLISAKTSVIDLTGGFGVDDLYFAQRAKKVIHCERNASLSEIVKHNTEMLGINNIDFFVGDSAERLMELESIDTIYIDPSRRSAHGRVFLLEDCEPNVIESQNIYLKKSKKTIIKVAPMLDIDAALKTLNHVTEVHIVSLNNECKELLFVIEKGHAKANHIQLICTLLSSEVGKFSTYTFDYGKEKDIEIEHGEIQKYLYEPDASLLKAGLFKSIAKRFNLIKLNQHSHLYTSNNSLQNFPGRLLKVISQQSFKSFQSSNQLKKANVIVRNFAKKPDELKKNLKIIDGGDIYLYFTTDYNNSPTVITCERI</sequence>
<evidence type="ECO:0000259" key="1">
    <source>
        <dbReference type="Pfam" id="PF18096"/>
    </source>
</evidence>
<evidence type="ECO:0000313" key="3">
    <source>
        <dbReference type="EMBL" id="ADY51488.1"/>
    </source>
</evidence>
<protein>
    <submittedName>
        <fullName evidence="3">Uncharacterized protein</fullName>
    </submittedName>
</protein>
<dbReference type="HOGENOM" id="CLU_038123_0_0_10"/>
<gene>
    <name evidence="3" type="ordered locus">Pedsa_0916</name>
</gene>
<dbReference type="InterPro" id="IPR054168">
    <property type="entry name" value="PG_1098_Fer"/>
</dbReference>
<dbReference type="CDD" id="cd02440">
    <property type="entry name" value="AdoMet_MTases"/>
    <property type="match status" value="1"/>
</dbReference>
<evidence type="ECO:0000313" key="4">
    <source>
        <dbReference type="Proteomes" id="UP000000310"/>
    </source>
</evidence>
<evidence type="ECO:0000259" key="2">
    <source>
        <dbReference type="Pfam" id="PF22013"/>
    </source>
</evidence>
<reference evidence="4" key="2">
    <citation type="submission" date="2011-02" db="EMBL/GenBank/DDBJ databases">
        <title>The complete genome of Pedobacter saltans DSM 12145.</title>
        <authorList>
            <consortium name="US DOE Joint Genome Institute (JGI-PGF)"/>
            <person name="Lucas S."/>
            <person name="Copeland A."/>
            <person name="Lapidus A."/>
            <person name="Bruce D."/>
            <person name="Goodwin L."/>
            <person name="Pitluck S."/>
            <person name="Kyrpides N."/>
            <person name="Mavromatis K."/>
            <person name="Pagani I."/>
            <person name="Ivanova N."/>
            <person name="Ovchinnikova G."/>
            <person name="Lu M."/>
            <person name="Detter J.C."/>
            <person name="Han C."/>
            <person name="Land M."/>
            <person name="Hauser L."/>
            <person name="Markowitz V."/>
            <person name="Cheng J.-F."/>
            <person name="Hugenholtz P."/>
            <person name="Woyke T."/>
            <person name="Wu D."/>
            <person name="Tindall B."/>
            <person name="Pomrenke H.G."/>
            <person name="Brambilla E."/>
            <person name="Klenk H.-P."/>
            <person name="Eisen J.A."/>
        </authorList>
    </citation>
    <scope>NUCLEOTIDE SEQUENCE [LARGE SCALE GENOMIC DNA]</scope>
    <source>
        <strain evidence="4">ATCC 51119 / DSM 12145 / JCM 21818 / LMG 10337 / NBRC 100064 / NCIMB 13643</strain>
    </source>
</reference>
<dbReference type="eggNOG" id="COG2265">
    <property type="taxonomic scope" value="Bacteria"/>
</dbReference>
<dbReference type="SUPFAM" id="SSF53335">
    <property type="entry name" value="S-adenosyl-L-methionine-dependent methyltransferases"/>
    <property type="match status" value="1"/>
</dbReference>
<dbReference type="Pfam" id="PF22013">
    <property type="entry name" value="PG_1098_Fer"/>
    <property type="match status" value="1"/>
</dbReference>
<dbReference type="Gene3D" id="3.40.50.150">
    <property type="entry name" value="Vaccinia Virus protein VP39"/>
    <property type="match status" value="1"/>
</dbReference>
<name>F0SAB1_PSESL</name>
<dbReference type="InterPro" id="IPR029063">
    <property type="entry name" value="SAM-dependent_MTases_sf"/>
</dbReference>
<proteinExistence type="predicted"/>
<accession>F0SAB1</accession>
<feature type="domain" description="PG-1098 ferredoxin-like" evidence="2">
    <location>
        <begin position="282"/>
        <end position="325"/>
    </location>
</feature>
<dbReference type="RefSeq" id="WP_013631988.1">
    <property type="nucleotide sequence ID" value="NC_015177.1"/>
</dbReference>
<feature type="domain" description="THUMP-like" evidence="1">
    <location>
        <begin position="327"/>
        <end position="394"/>
    </location>
</feature>
<organism evidence="3 4">
    <name type="scientific">Pseudopedobacter saltans (strain ATCC 51119 / DSM 12145 / JCM 21818 / CCUG 39354 / LMG 10337 / NBRC 100064 / NCIMB 13643)</name>
    <name type="common">Pedobacter saltans</name>
    <dbReference type="NCBI Taxonomy" id="762903"/>
    <lineage>
        <taxon>Bacteria</taxon>
        <taxon>Pseudomonadati</taxon>
        <taxon>Bacteroidota</taxon>
        <taxon>Sphingobacteriia</taxon>
        <taxon>Sphingobacteriales</taxon>
        <taxon>Sphingobacteriaceae</taxon>
        <taxon>Pseudopedobacter</taxon>
    </lineage>
</organism>
<keyword evidence="4" id="KW-1185">Reference proteome</keyword>
<dbReference type="Pfam" id="PF18096">
    <property type="entry name" value="Thump_like"/>
    <property type="match status" value="1"/>
</dbReference>
<dbReference type="PANTHER" id="PTHR14741">
    <property type="entry name" value="S-ADENOSYLMETHIONINE-DEPENDENT METHYLTRANSFERASE RELATED"/>
    <property type="match status" value="1"/>
</dbReference>
<dbReference type="Proteomes" id="UP000000310">
    <property type="component" value="Chromosome"/>
</dbReference>
<dbReference type="EMBL" id="CP002545">
    <property type="protein sequence ID" value="ADY51488.1"/>
    <property type="molecule type" value="Genomic_DNA"/>
</dbReference>
<dbReference type="Gene3D" id="1.10.10.1110">
    <property type="entry name" value="Methyltransferase PG1098, N-terminal domain"/>
    <property type="match status" value="1"/>
</dbReference>
<dbReference type="InterPro" id="IPR041497">
    <property type="entry name" value="Thump-like"/>
</dbReference>